<dbReference type="SUPFAM" id="SSF52540">
    <property type="entry name" value="P-loop containing nucleoside triphosphate hydrolases"/>
    <property type="match status" value="1"/>
</dbReference>
<organism evidence="2 3">
    <name type="scientific">Vigna mungo</name>
    <name type="common">Black gram</name>
    <name type="synonym">Phaseolus mungo</name>
    <dbReference type="NCBI Taxonomy" id="3915"/>
    <lineage>
        <taxon>Eukaryota</taxon>
        <taxon>Viridiplantae</taxon>
        <taxon>Streptophyta</taxon>
        <taxon>Embryophyta</taxon>
        <taxon>Tracheophyta</taxon>
        <taxon>Spermatophyta</taxon>
        <taxon>Magnoliopsida</taxon>
        <taxon>eudicotyledons</taxon>
        <taxon>Gunneridae</taxon>
        <taxon>Pentapetalae</taxon>
        <taxon>rosids</taxon>
        <taxon>fabids</taxon>
        <taxon>Fabales</taxon>
        <taxon>Fabaceae</taxon>
        <taxon>Papilionoideae</taxon>
        <taxon>50 kb inversion clade</taxon>
        <taxon>NPAAA clade</taxon>
        <taxon>indigoferoid/millettioid clade</taxon>
        <taxon>Phaseoleae</taxon>
        <taxon>Vigna</taxon>
    </lineage>
</organism>
<evidence type="ECO:0000313" key="2">
    <source>
        <dbReference type="EMBL" id="WVZ18343.1"/>
    </source>
</evidence>
<dbReference type="EMBL" id="CP144699">
    <property type="protein sequence ID" value="WVZ18343.1"/>
    <property type="molecule type" value="Genomic_DNA"/>
</dbReference>
<keyword evidence="3" id="KW-1185">Reference proteome</keyword>
<accession>A0AAQ3NZ12</accession>
<evidence type="ECO:0000256" key="1">
    <source>
        <dbReference type="SAM" id="Coils"/>
    </source>
</evidence>
<keyword evidence="1" id="KW-0175">Coiled coil</keyword>
<dbReference type="InterPro" id="IPR027417">
    <property type="entry name" value="P-loop_NTPase"/>
</dbReference>
<dbReference type="AlphaFoldDB" id="A0AAQ3NZ12"/>
<dbReference type="Proteomes" id="UP001374535">
    <property type="component" value="Chromosome 2"/>
</dbReference>
<gene>
    <name evidence="2" type="ORF">V8G54_005665</name>
</gene>
<reference evidence="2 3" key="1">
    <citation type="journal article" date="2023" name="Life. Sci Alliance">
        <title>Evolutionary insights into 3D genome organization and epigenetic landscape of Vigna mungo.</title>
        <authorList>
            <person name="Junaid A."/>
            <person name="Singh B."/>
            <person name="Bhatia S."/>
        </authorList>
    </citation>
    <scope>NUCLEOTIDE SEQUENCE [LARGE SCALE GENOMIC DNA]</scope>
    <source>
        <strain evidence="2">Urdbean</strain>
    </source>
</reference>
<name>A0AAQ3NZ12_VIGMU</name>
<sequence length="291" mass="32919">MQLEVELHALEKEKDKAKKVRLVEVRKELDDLRDNLQPLMMKYRKEKERMDEIQRLKQKREELNFALLEAERRYDFARAANLRYGAIQEVESAIQELQGNTEENVMLTETVGPEHIVEGEIHHIGEEELCLPLPVTPTSTSPLIMDNPPNQNPSPEVSIDLPGKVMNLDEFTDKTNEALKSARKTAVNLLPSAIRRSGRGMNAHDGKSVQPNAEEVVLSISSSGHGSKTKGGKRGHIRFKDKSKKEIRLRTWNLQFKSLKGTPKKKGCDEIKRRGWETSTANGLLPVLGSN</sequence>
<dbReference type="Gene3D" id="6.10.140.130">
    <property type="match status" value="1"/>
</dbReference>
<protein>
    <submittedName>
        <fullName evidence="2">Uncharacterized protein</fullName>
    </submittedName>
</protein>
<evidence type="ECO:0000313" key="3">
    <source>
        <dbReference type="Proteomes" id="UP001374535"/>
    </source>
</evidence>
<feature type="coiled-coil region" evidence="1">
    <location>
        <begin position="43"/>
        <end position="73"/>
    </location>
</feature>
<proteinExistence type="predicted"/>